<keyword evidence="1" id="KW-0472">Membrane</keyword>
<feature type="transmembrane region" description="Helical" evidence="1">
    <location>
        <begin position="102"/>
        <end position="131"/>
    </location>
</feature>
<dbReference type="Proteomes" id="UP000332487">
    <property type="component" value="Unassembled WGS sequence"/>
</dbReference>
<dbReference type="AlphaFoldDB" id="C7DIB6"/>
<protein>
    <submittedName>
        <fullName evidence="2">Conserved hypothetical membrane protein</fullName>
    </submittedName>
</protein>
<reference evidence="2 3" key="2">
    <citation type="journal article" date="2010" name="Proc. Natl. Acad. Sci. U.S.A.">
        <title>Enigmatic, ultrasmall, uncultivated Archaea.</title>
        <authorList>
            <person name="Baker B.J."/>
            <person name="Comolli L.R."/>
            <person name="Dick G.J."/>
            <person name="Hauser L.J."/>
            <person name="Hyatt D."/>
            <person name="Dill B.D."/>
            <person name="Land M.L."/>
            <person name="Verberkmoes N.C."/>
            <person name="Hettich R.L."/>
            <person name="Banfield J.F."/>
        </authorList>
    </citation>
    <scope>NUCLEOTIDE SEQUENCE [LARGE SCALE GENOMIC DNA]</scope>
    <source>
        <strain evidence="2">ARMAN-2</strain>
    </source>
</reference>
<accession>C7DIB6</accession>
<feature type="transmembrane region" description="Helical" evidence="1">
    <location>
        <begin position="12"/>
        <end position="39"/>
    </location>
</feature>
<reference evidence="2 3" key="1">
    <citation type="journal article" date="2009" name="Genome Biol.">
        <title>Community-wide analysis of microbial genome sequence signatures.</title>
        <authorList>
            <person name="Dick G.J."/>
            <person name="Andersson A.F."/>
            <person name="Baker B.J."/>
            <person name="Simmons S.L."/>
            <person name="Thomas B.C."/>
            <person name="Yelton A.P."/>
            <person name="Banfield J.F."/>
        </authorList>
    </citation>
    <scope>NUCLEOTIDE SEQUENCE [LARGE SCALE GENOMIC DNA]</scope>
    <source>
        <strain evidence="2">ARMAN-2</strain>
    </source>
</reference>
<dbReference type="EMBL" id="GG697241">
    <property type="protein sequence ID" value="EET89690.1"/>
    <property type="molecule type" value="Genomic_DNA"/>
</dbReference>
<evidence type="ECO:0000313" key="2">
    <source>
        <dbReference type="EMBL" id="EET89690.1"/>
    </source>
</evidence>
<organism evidence="2 3">
    <name type="scientific">Candidatus Micrarchaeum acidiphilum ARMAN-2</name>
    <dbReference type="NCBI Taxonomy" id="425595"/>
    <lineage>
        <taxon>Archaea</taxon>
        <taxon>Candidatus Micrarchaeota</taxon>
        <taxon>Candidatus Micrarchaeia</taxon>
        <taxon>Candidatus Micrarchaeales</taxon>
        <taxon>Candidatus Micrarchaeaceae</taxon>
        <taxon>Candidatus Micrarchaeum</taxon>
    </lineage>
</organism>
<keyword evidence="1" id="KW-1133">Transmembrane helix</keyword>
<name>C7DIB6_MICA2</name>
<evidence type="ECO:0000256" key="1">
    <source>
        <dbReference type="SAM" id="Phobius"/>
    </source>
</evidence>
<feature type="transmembrane region" description="Helical" evidence="1">
    <location>
        <begin position="72"/>
        <end position="90"/>
    </location>
</feature>
<gene>
    <name evidence="2" type="ORF">UNLARM2_0808</name>
</gene>
<evidence type="ECO:0000313" key="3">
    <source>
        <dbReference type="Proteomes" id="UP000332487"/>
    </source>
</evidence>
<keyword evidence="3" id="KW-1185">Reference proteome</keyword>
<sequence length="183" mass="20342">MSNKYFRTRQQPLLLWGTGIWIFAISVAIEVLFAFSVYSQAMAKLYLLLVALIVEFLAFGSVSMLKSRKISLAYYSYGAATTILLAYALITSRIGNILVNYIVYGVLPLPVVIASSIITFPAAIIIIALALKTYFKQKKPKMISIVLGVIVVSIAGTLYIVQVPAFLYYSEFIGILLLWYGFI</sequence>
<feature type="transmembrane region" description="Helical" evidence="1">
    <location>
        <begin position="45"/>
        <end position="65"/>
    </location>
</feature>
<proteinExistence type="predicted"/>
<keyword evidence="1" id="KW-0812">Transmembrane</keyword>
<feature type="transmembrane region" description="Helical" evidence="1">
    <location>
        <begin position="166"/>
        <end position="182"/>
    </location>
</feature>
<feature type="transmembrane region" description="Helical" evidence="1">
    <location>
        <begin position="143"/>
        <end position="160"/>
    </location>
</feature>